<comment type="caution">
    <text evidence="1">The sequence shown here is derived from an EMBL/GenBank/DDBJ whole genome shotgun (WGS) entry which is preliminary data.</text>
</comment>
<organism evidence="1">
    <name type="scientific">marine sediment metagenome</name>
    <dbReference type="NCBI Taxonomy" id="412755"/>
    <lineage>
        <taxon>unclassified sequences</taxon>
        <taxon>metagenomes</taxon>
        <taxon>ecological metagenomes</taxon>
    </lineage>
</organism>
<evidence type="ECO:0000313" key="1">
    <source>
        <dbReference type="EMBL" id="GAG88099.1"/>
    </source>
</evidence>
<sequence length="38" mass="4331">DAHTQDSHCSHAGTRRNNVGIIRKMSLVIKINYDYTKS</sequence>
<proteinExistence type="predicted"/>
<reference evidence="1" key="1">
    <citation type="journal article" date="2014" name="Front. Microbiol.">
        <title>High frequency of phylogenetically diverse reductive dehalogenase-homologous genes in deep subseafloor sedimentary metagenomes.</title>
        <authorList>
            <person name="Kawai M."/>
            <person name="Futagami T."/>
            <person name="Toyoda A."/>
            <person name="Takaki Y."/>
            <person name="Nishi S."/>
            <person name="Hori S."/>
            <person name="Arai W."/>
            <person name="Tsubouchi T."/>
            <person name="Morono Y."/>
            <person name="Uchiyama I."/>
            <person name="Ito T."/>
            <person name="Fujiyama A."/>
            <person name="Inagaki F."/>
            <person name="Takami H."/>
        </authorList>
    </citation>
    <scope>NUCLEOTIDE SEQUENCE</scope>
    <source>
        <strain evidence="1">Expedition CK06-06</strain>
    </source>
</reference>
<gene>
    <name evidence="1" type="ORF">S01H4_30469</name>
</gene>
<accession>X1AY10</accession>
<protein>
    <submittedName>
        <fullName evidence="1">Uncharacterized protein</fullName>
    </submittedName>
</protein>
<dbReference type="EMBL" id="BART01015730">
    <property type="protein sequence ID" value="GAG88099.1"/>
    <property type="molecule type" value="Genomic_DNA"/>
</dbReference>
<dbReference type="AlphaFoldDB" id="X1AY10"/>
<name>X1AY10_9ZZZZ</name>
<feature type="non-terminal residue" evidence="1">
    <location>
        <position position="1"/>
    </location>
</feature>